<evidence type="ECO:0000313" key="2">
    <source>
        <dbReference type="Proteomes" id="UP000832011"/>
    </source>
</evidence>
<dbReference type="EMBL" id="CP091511">
    <property type="protein sequence ID" value="UOO88860.1"/>
    <property type="molecule type" value="Genomic_DNA"/>
</dbReference>
<gene>
    <name evidence="1" type="ORF">LVJ82_15590</name>
</gene>
<dbReference type="RefSeq" id="WP_058357455.1">
    <property type="nucleotide sequence ID" value="NZ_CABKVG010000010.1"/>
</dbReference>
<keyword evidence="2" id="KW-1185">Reference proteome</keyword>
<reference evidence="1 2" key="1">
    <citation type="journal article" date="2022" name="Res Sq">
        <title>Evolution of multicellular longitudinally dividing oral cavity symbionts (Neisseriaceae).</title>
        <authorList>
            <person name="Nyongesa S."/>
            <person name="Weber P."/>
            <person name="Bernet E."/>
            <person name="Pullido F."/>
            <person name="Nieckarz M."/>
            <person name="Delaby M."/>
            <person name="Nieves C."/>
            <person name="Viehboeck T."/>
            <person name="Krause N."/>
            <person name="Rivera-Millot A."/>
            <person name="Nakamura A."/>
            <person name="Vischer N."/>
            <person name="VanNieuwenhze M."/>
            <person name="Brun Y."/>
            <person name="Cava F."/>
            <person name="Bulgheresi S."/>
            <person name="Veyrier F."/>
        </authorList>
    </citation>
    <scope>NUCLEOTIDE SEQUENCE [LARGE SCALE GENOMIC DNA]</scope>
    <source>
        <strain evidence="1 2">SN4</strain>
    </source>
</reference>
<sequence>MTQALTPPPQQYLDLHDMASDTLWQLEIVAVSALDAGLDGDDLRAAVKAILTVCRASKVFDVQDIAELRHALALNCEVAA</sequence>
<organism evidence="1 2">
    <name type="scientific">Vitreoscilla massiliensis</name>
    <dbReference type="NCBI Taxonomy" id="1689272"/>
    <lineage>
        <taxon>Bacteria</taxon>
        <taxon>Pseudomonadati</taxon>
        <taxon>Pseudomonadota</taxon>
        <taxon>Betaproteobacteria</taxon>
        <taxon>Neisseriales</taxon>
        <taxon>Neisseriaceae</taxon>
        <taxon>Vitreoscilla</taxon>
    </lineage>
</organism>
<accession>A0ABY4E244</accession>
<protein>
    <submittedName>
        <fullName evidence="1">Uncharacterized protein</fullName>
    </submittedName>
</protein>
<name>A0ABY4E244_9NEIS</name>
<dbReference type="Proteomes" id="UP000832011">
    <property type="component" value="Chromosome"/>
</dbReference>
<proteinExistence type="predicted"/>
<evidence type="ECO:0000313" key="1">
    <source>
        <dbReference type="EMBL" id="UOO88860.1"/>
    </source>
</evidence>